<protein>
    <submittedName>
        <fullName evidence="2">Putative plant/MZA15-19 protein</fullName>
    </submittedName>
</protein>
<dbReference type="PANTHER" id="PTHR36019:SF3">
    <property type="entry name" value="PLANT_PROTEIN"/>
    <property type="match status" value="1"/>
</dbReference>
<dbReference type="AlphaFoldDB" id="A0A834SS84"/>
<dbReference type="Proteomes" id="UP000634136">
    <property type="component" value="Unassembled WGS sequence"/>
</dbReference>
<keyword evidence="3" id="KW-1185">Reference proteome</keyword>
<evidence type="ECO:0000313" key="2">
    <source>
        <dbReference type="EMBL" id="KAF7809498.1"/>
    </source>
</evidence>
<gene>
    <name evidence="2" type="ORF">G2W53_036241</name>
</gene>
<comment type="caution">
    <text evidence="2">The sequence shown here is derived from an EMBL/GenBank/DDBJ whole genome shotgun (WGS) entry which is preliminary data.</text>
</comment>
<reference evidence="2" key="1">
    <citation type="submission" date="2020-09" db="EMBL/GenBank/DDBJ databases">
        <title>Genome-Enabled Discovery of Anthraquinone Biosynthesis in Senna tora.</title>
        <authorList>
            <person name="Kang S.-H."/>
            <person name="Pandey R.P."/>
            <person name="Lee C.-M."/>
            <person name="Sim J.-S."/>
            <person name="Jeong J.-T."/>
            <person name="Choi B.-S."/>
            <person name="Jung M."/>
            <person name="Ginzburg D."/>
            <person name="Zhao K."/>
            <person name="Won S.Y."/>
            <person name="Oh T.-J."/>
            <person name="Yu Y."/>
            <person name="Kim N.-H."/>
            <person name="Lee O.R."/>
            <person name="Lee T.-H."/>
            <person name="Bashyal P."/>
            <person name="Kim T.-S."/>
            <person name="Lee W.-H."/>
            <person name="Kawkins C."/>
            <person name="Kim C.-K."/>
            <person name="Kim J.S."/>
            <person name="Ahn B.O."/>
            <person name="Rhee S.Y."/>
            <person name="Sohng J.K."/>
        </authorList>
    </citation>
    <scope>NUCLEOTIDE SEQUENCE</scope>
    <source>
        <tissue evidence="2">Leaf</tissue>
    </source>
</reference>
<feature type="region of interest" description="Disordered" evidence="1">
    <location>
        <begin position="264"/>
        <end position="299"/>
    </location>
</feature>
<sequence>MSLNCLACSLIQRTDSYEDLMMPEKESVATKLRVKVDRSWSFGNIGSPASGGRRQCYDGENHGLKGGALANIKTNHRRFQSDGNVGYDPPASPGPRLVRSCGVRRDWSFEDLMSKNLDNRVEIHQYFHPIPKCDHLPSGTGHPFGDGCQLLQIELHNGIRKETRVLLRVTLGHIHHVRFQNDGPDLAFTLEAVHRRYGAIIPEPVLSPNDTKTRDVSVIVQYIKPLRAGSCRACTCEACRNAAPPTTPPPPARGFAAPGGKSIARGPSYRCGAPSRTPSGLRTRPGSTRMERPGGVGSGFSRRIHALWRRLSLSPLLCRDRGEEGL</sequence>
<accession>A0A834SS84</accession>
<proteinExistence type="predicted"/>
<dbReference type="OrthoDB" id="1847777at2759"/>
<evidence type="ECO:0000256" key="1">
    <source>
        <dbReference type="SAM" id="MobiDB-lite"/>
    </source>
</evidence>
<evidence type="ECO:0000313" key="3">
    <source>
        <dbReference type="Proteomes" id="UP000634136"/>
    </source>
</evidence>
<dbReference type="EMBL" id="JAAIUW010000011">
    <property type="protein sequence ID" value="KAF7809498.1"/>
    <property type="molecule type" value="Genomic_DNA"/>
</dbReference>
<name>A0A834SS84_9FABA</name>
<dbReference type="PANTHER" id="PTHR36019">
    <property type="entry name" value="PLANT/PROTEIN"/>
    <property type="match status" value="1"/>
</dbReference>
<organism evidence="2 3">
    <name type="scientific">Senna tora</name>
    <dbReference type="NCBI Taxonomy" id="362788"/>
    <lineage>
        <taxon>Eukaryota</taxon>
        <taxon>Viridiplantae</taxon>
        <taxon>Streptophyta</taxon>
        <taxon>Embryophyta</taxon>
        <taxon>Tracheophyta</taxon>
        <taxon>Spermatophyta</taxon>
        <taxon>Magnoliopsida</taxon>
        <taxon>eudicotyledons</taxon>
        <taxon>Gunneridae</taxon>
        <taxon>Pentapetalae</taxon>
        <taxon>rosids</taxon>
        <taxon>fabids</taxon>
        <taxon>Fabales</taxon>
        <taxon>Fabaceae</taxon>
        <taxon>Caesalpinioideae</taxon>
        <taxon>Cassia clade</taxon>
        <taxon>Senna</taxon>
    </lineage>
</organism>